<keyword evidence="4" id="KW-0238">DNA-binding</keyword>
<evidence type="ECO:0000259" key="3">
    <source>
        <dbReference type="PROSITE" id="PS50930"/>
    </source>
</evidence>
<dbReference type="GO" id="GO:0003677">
    <property type="term" value="F:DNA binding"/>
    <property type="evidence" value="ECO:0007669"/>
    <property type="project" value="UniProtKB-KW"/>
</dbReference>
<dbReference type="InterPro" id="IPR046947">
    <property type="entry name" value="LytR-like"/>
</dbReference>
<dbReference type="PANTHER" id="PTHR37299">
    <property type="entry name" value="TRANSCRIPTIONAL REGULATOR-RELATED"/>
    <property type="match status" value="1"/>
</dbReference>
<dbReference type="InterPro" id="IPR007492">
    <property type="entry name" value="LytTR_DNA-bd_dom"/>
</dbReference>
<feature type="modified residue" description="4-aspartylphosphate" evidence="1">
    <location>
        <position position="55"/>
    </location>
</feature>
<keyword evidence="1" id="KW-0597">Phosphoprotein</keyword>
<dbReference type="GO" id="GO:0000156">
    <property type="term" value="F:phosphorelay response regulator activity"/>
    <property type="evidence" value="ECO:0007669"/>
    <property type="project" value="InterPro"/>
</dbReference>
<proteinExistence type="predicted"/>
<dbReference type="SMART" id="SM00850">
    <property type="entry name" value="LytTR"/>
    <property type="match status" value="1"/>
</dbReference>
<keyword evidence="5" id="KW-1185">Reference proteome</keyword>
<gene>
    <name evidence="4" type="ORF">KMW28_24100</name>
</gene>
<dbReference type="EMBL" id="CP076133">
    <property type="protein sequence ID" value="QWG05505.1"/>
    <property type="molecule type" value="Genomic_DNA"/>
</dbReference>
<dbReference type="InterPro" id="IPR011006">
    <property type="entry name" value="CheY-like_superfamily"/>
</dbReference>
<dbReference type="Gene3D" id="2.40.50.1020">
    <property type="entry name" value="LytTr DNA-binding domain"/>
    <property type="match status" value="1"/>
</dbReference>
<dbReference type="Pfam" id="PF00072">
    <property type="entry name" value="Response_reg"/>
    <property type="match status" value="1"/>
</dbReference>
<dbReference type="KEGG" id="fya:KMW28_24100"/>
<name>A0AAX1ND31_9BACT</name>
<dbReference type="Pfam" id="PF04397">
    <property type="entry name" value="LytTR"/>
    <property type="match status" value="1"/>
</dbReference>
<dbReference type="Gene3D" id="3.40.50.2300">
    <property type="match status" value="1"/>
</dbReference>
<feature type="domain" description="Response regulatory" evidence="2">
    <location>
        <begin position="2"/>
        <end position="115"/>
    </location>
</feature>
<reference evidence="4 5" key="1">
    <citation type="submission" date="2021-05" db="EMBL/GenBank/DDBJ databases">
        <title>Comparative genomic studies on the polysaccharide-degrading batcterial strains of the Flammeovirga genus.</title>
        <authorList>
            <person name="Zewei F."/>
            <person name="Zheng Z."/>
            <person name="Yu L."/>
            <person name="Ruyue G."/>
            <person name="Yanhong M."/>
            <person name="Yuanyuan C."/>
            <person name="Jingyan G."/>
            <person name="Wenjun H."/>
        </authorList>
    </citation>
    <scope>NUCLEOTIDE SEQUENCE [LARGE SCALE GENOMIC DNA]</scope>
    <source>
        <strain evidence="4 5">NBRC:100898</strain>
    </source>
</reference>
<feature type="domain" description="HTH LytTR-type" evidence="3">
    <location>
        <begin position="147"/>
        <end position="217"/>
    </location>
</feature>
<dbReference type="PANTHER" id="PTHR37299:SF1">
    <property type="entry name" value="STAGE 0 SPORULATION PROTEIN A HOMOLOG"/>
    <property type="match status" value="1"/>
</dbReference>
<dbReference type="SMART" id="SM00448">
    <property type="entry name" value="REC"/>
    <property type="match status" value="1"/>
</dbReference>
<dbReference type="Proteomes" id="UP000678679">
    <property type="component" value="Chromosome 2"/>
</dbReference>
<protein>
    <submittedName>
        <fullName evidence="4">LytTR family transcriptional regulator DNA-binding domain-containing protein</fullName>
    </submittedName>
</protein>
<accession>A0AAX1ND31</accession>
<dbReference type="AlphaFoldDB" id="A0AAX1ND31"/>
<evidence type="ECO:0000313" key="5">
    <source>
        <dbReference type="Proteomes" id="UP000678679"/>
    </source>
</evidence>
<organism evidence="4 5">
    <name type="scientific">Flammeovirga yaeyamensis</name>
    <dbReference type="NCBI Taxonomy" id="367791"/>
    <lineage>
        <taxon>Bacteria</taxon>
        <taxon>Pseudomonadati</taxon>
        <taxon>Bacteroidota</taxon>
        <taxon>Cytophagia</taxon>
        <taxon>Cytophagales</taxon>
        <taxon>Flammeovirgaceae</taxon>
        <taxon>Flammeovirga</taxon>
    </lineage>
</organism>
<dbReference type="RefSeq" id="WP_169661844.1">
    <property type="nucleotide sequence ID" value="NZ_CP076133.1"/>
</dbReference>
<evidence type="ECO:0000256" key="1">
    <source>
        <dbReference type="PROSITE-ProRule" id="PRU00169"/>
    </source>
</evidence>
<dbReference type="InterPro" id="IPR001789">
    <property type="entry name" value="Sig_transdc_resp-reg_receiver"/>
</dbReference>
<evidence type="ECO:0000259" key="2">
    <source>
        <dbReference type="PROSITE" id="PS50110"/>
    </source>
</evidence>
<dbReference type="SUPFAM" id="SSF52172">
    <property type="entry name" value="CheY-like"/>
    <property type="match status" value="1"/>
</dbReference>
<evidence type="ECO:0000313" key="4">
    <source>
        <dbReference type="EMBL" id="QWG05505.1"/>
    </source>
</evidence>
<sequence length="254" mass="29367">MKIVIIEDEYLMAEELESLIINYNTDNEVVAKLTTVEESISYLNEHPMPDLFFSDIQLPDGLSFEIFDEINCKVPVVFCTAYDEYALEAFKVNGIDYILKPFDNNTIGNTLEKVNRMMSQKQPIREDFSSIIAELRGASKNTVKKNILIFKGEKIIPINTTEIAYSYLEAGVTYIYTFDNQKYVTDQSLDTLESNLGNTFYRVNRQFLVNREAIDHVSKYFARKLLVEMKLKNVPDQIVVSKAKASDFLRWLQE</sequence>
<dbReference type="PROSITE" id="PS50110">
    <property type="entry name" value="RESPONSE_REGULATORY"/>
    <property type="match status" value="1"/>
</dbReference>
<dbReference type="PROSITE" id="PS50930">
    <property type="entry name" value="HTH_LYTTR"/>
    <property type="match status" value="1"/>
</dbReference>